<dbReference type="PANTHER" id="PTHR46963:SF2">
    <property type="match status" value="1"/>
</dbReference>
<evidence type="ECO:0000313" key="1">
    <source>
        <dbReference type="EMBL" id="KAJ8306691.1"/>
    </source>
</evidence>
<dbReference type="Proteomes" id="UP001217089">
    <property type="component" value="Unassembled WGS sequence"/>
</dbReference>
<name>A0ABQ9EQP9_TEGGR</name>
<evidence type="ECO:0000313" key="2">
    <source>
        <dbReference type="Proteomes" id="UP001217089"/>
    </source>
</evidence>
<dbReference type="PANTHER" id="PTHR46963">
    <property type="entry name" value="SIMILAR TO RIKEN CDNA E130308A19"/>
    <property type="match status" value="1"/>
</dbReference>
<dbReference type="EMBL" id="JARBDR010000811">
    <property type="protein sequence ID" value="KAJ8306691.1"/>
    <property type="molecule type" value="Genomic_DNA"/>
</dbReference>
<sequence>MKLDILSLSKLPNTTVAWSCFLPRLFWYCARSQVAIENVRKRTNREISSYILKLGDLSDKETGCYRFDGIHLSDIGNDIYLNALQGALESFLIKDIQYIKLINKHDQKQFYTENNMIKNDEQICLKPKKGYGTEYEPDILKPQKSTLHRYLKQKNYECDILQDFKFQHLREVLAARRKHLKTQENGNRSHRAEKLTLKDTESLYKHIDTYETLCDINIPPVSKQSVVDLPIKLNANNSQDFCGNFTLETSGISLIAMKMAKGVYK</sequence>
<gene>
    <name evidence="1" type="ORF">KUTeg_015732</name>
</gene>
<proteinExistence type="predicted"/>
<reference evidence="1 2" key="1">
    <citation type="submission" date="2022-12" db="EMBL/GenBank/DDBJ databases">
        <title>Chromosome-level genome of Tegillarca granosa.</title>
        <authorList>
            <person name="Kim J."/>
        </authorList>
    </citation>
    <scope>NUCLEOTIDE SEQUENCE [LARGE SCALE GENOMIC DNA]</scope>
    <source>
        <strain evidence="1">Teg-2019</strain>
        <tissue evidence="1">Adductor muscle</tissue>
    </source>
</reference>
<comment type="caution">
    <text evidence="1">The sequence shown here is derived from an EMBL/GenBank/DDBJ whole genome shotgun (WGS) entry which is preliminary data.</text>
</comment>
<accession>A0ABQ9EQP9</accession>
<dbReference type="InterPro" id="IPR042838">
    <property type="entry name" value="KIAA1958"/>
</dbReference>
<organism evidence="1 2">
    <name type="scientific">Tegillarca granosa</name>
    <name type="common">Malaysian cockle</name>
    <name type="synonym">Anadara granosa</name>
    <dbReference type="NCBI Taxonomy" id="220873"/>
    <lineage>
        <taxon>Eukaryota</taxon>
        <taxon>Metazoa</taxon>
        <taxon>Spiralia</taxon>
        <taxon>Lophotrochozoa</taxon>
        <taxon>Mollusca</taxon>
        <taxon>Bivalvia</taxon>
        <taxon>Autobranchia</taxon>
        <taxon>Pteriomorphia</taxon>
        <taxon>Arcoida</taxon>
        <taxon>Arcoidea</taxon>
        <taxon>Arcidae</taxon>
        <taxon>Tegillarca</taxon>
    </lineage>
</organism>
<keyword evidence="2" id="KW-1185">Reference proteome</keyword>
<protein>
    <submittedName>
        <fullName evidence="1">Uncharacterized protein</fullName>
    </submittedName>
</protein>